<name>A0ABV1ESD3_9FIRM</name>
<dbReference type="EC" id="3.2.1.52" evidence="7"/>
<feature type="compositionally biased region" description="Pro residues" evidence="4">
    <location>
        <begin position="42"/>
        <end position="54"/>
    </location>
</feature>
<keyword evidence="5" id="KW-0732">Signal</keyword>
<feature type="signal peptide" evidence="5">
    <location>
        <begin position="1"/>
        <end position="18"/>
    </location>
</feature>
<evidence type="ECO:0000256" key="4">
    <source>
        <dbReference type="SAM" id="MobiDB-lite"/>
    </source>
</evidence>
<feature type="domain" description="Glycoside hydrolase family 3 N-terminal" evidence="6">
    <location>
        <begin position="65"/>
        <end position="394"/>
    </location>
</feature>
<sequence length="423" mass="45165">MTKCNFVLALLLGVFVFAAGCSVQPDAVPTPSPTPVVTVSPEPVPEPEPTPTPDPAEERLAGLSVEQKVGQLLVAGIEGTQPGEDAVQAIQNYQVGGVILFGRNVESVGQLCALTNGLKQLNGEHIPLFLCVDQEGGRVDRMPPEVVRTPSAWQVGETLDPEGVGTAYGALLAEECEAFGFNVNFAPCLDIWSNPENTVIGDRAFSNDGEWTALFGQCAVEGIQKEKNVVPVIKHFPGHGDTAVDSHEALPVVSKTLDELRQSELMPFEMALHPERYTGGTAAPAVMVGHIRMDGVDPNVPATLSNKVVTKLLREEIGFDGVVFTDDLTMKAITDAYGVGDAAVRAVEAGCDVLLVCHGEENLTLAREALLEAVESGRISDARLDKSVCRILKLKQIYGLNAVLVETPDLDALNERIETLLEA</sequence>
<dbReference type="Proteomes" id="UP001440599">
    <property type="component" value="Unassembled WGS sequence"/>
</dbReference>
<keyword evidence="2 7" id="KW-0378">Hydrolase</keyword>
<dbReference type="InterPro" id="IPR001764">
    <property type="entry name" value="Glyco_hydro_3_N"/>
</dbReference>
<evidence type="ECO:0000313" key="8">
    <source>
        <dbReference type="Proteomes" id="UP001440599"/>
    </source>
</evidence>
<dbReference type="SUPFAM" id="SSF51445">
    <property type="entry name" value="(Trans)glycosidases"/>
    <property type="match status" value="1"/>
</dbReference>
<organism evidence="7 8">
    <name type="scientific">Flavonifractor hominis</name>
    <dbReference type="NCBI Taxonomy" id="3133178"/>
    <lineage>
        <taxon>Bacteria</taxon>
        <taxon>Bacillati</taxon>
        <taxon>Bacillota</taxon>
        <taxon>Clostridia</taxon>
        <taxon>Eubacteriales</taxon>
        <taxon>Oscillospiraceae</taxon>
        <taxon>Flavonifractor</taxon>
    </lineage>
</organism>
<evidence type="ECO:0000313" key="7">
    <source>
        <dbReference type="EMBL" id="MEQ2456925.1"/>
    </source>
</evidence>
<evidence type="ECO:0000256" key="2">
    <source>
        <dbReference type="ARBA" id="ARBA00022801"/>
    </source>
</evidence>
<dbReference type="PANTHER" id="PTHR30480:SF16">
    <property type="entry name" value="GLYCOSIDE HYDROLASE FAMILY 3 DOMAIN PROTEIN"/>
    <property type="match status" value="1"/>
</dbReference>
<dbReference type="InterPro" id="IPR036962">
    <property type="entry name" value="Glyco_hydro_3_N_sf"/>
</dbReference>
<dbReference type="InterPro" id="IPR017853">
    <property type="entry name" value="GH"/>
</dbReference>
<dbReference type="PANTHER" id="PTHR30480">
    <property type="entry name" value="BETA-HEXOSAMINIDASE-RELATED"/>
    <property type="match status" value="1"/>
</dbReference>
<keyword evidence="3 7" id="KW-0326">Glycosidase</keyword>
<accession>A0ABV1ESD3</accession>
<dbReference type="InterPro" id="IPR050226">
    <property type="entry name" value="NagZ_Beta-hexosaminidase"/>
</dbReference>
<dbReference type="PROSITE" id="PS00775">
    <property type="entry name" value="GLYCOSYL_HYDROL_F3"/>
    <property type="match status" value="1"/>
</dbReference>
<dbReference type="RefSeq" id="WP_349140667.1">
    <property type="nucleotide sequence ID" value="NZ_JBBMFT010000006.1"/>
</dbReference>
<evidence type="ECO:0000256" key="1">
    <source>
        <dbReference type="ARBA" id="ARBA00005336"/>
    </source>
</evidence>
<protein>
    <submittedName>
        <fullName evidence="7">Beta-N-acetylhexosaminidase</fullName>
        <ecNumber evidence="7">3.2.1.52</ecNumber>
    </submittedName>
</protein>
<dbReference type="Pfam" id="PF00933">
    <property type="entry name" value="Glyco_hydro_3"/>
    <property type="match status" value="1"/>
</dbReference>
<feature type="region of interest" description="Disordered" evidence="4">
    <location>
        <begin position="27"/>
        <end position="55"/>
    </location>
</feature>
<dbReference type="InterPro" id="IPR019800">
    <property type="entry name" value="Glyco_hydro_3_AS"/>
</dbReference>
<comment type="similarity">
    <text evidence="1">Belongs to the glycosyl hydrolase 3 family.</text>
</comment>
<comment type="caution">
    <text evidence="7">The sequence shown here is derived from an EMBL/GenBank/DDBJ whole genome shotgun (WGS) entry which is preliminary data.</text>
</comment>
<gene>
    <name evidence="7" type="primary">nagZ</name>
    <name evidence="7" type="ORF">WMO45_10350</name>
</gene>
<reference evidence="7 8" key="1">
    <citation type="submission" date="2024-03" db="EMBL/GenBank/DDBJ databases">
        <title>Human intestinal bacterial collection.</title>
        <authorList>
            <person name="Pauvert C."/>
            <person name="Hitch T.C.A."/>
            <person name="Clavel T."/>
        </authorList>
    </citation>
    <scope>NUCLEOTIDE SEQUENCE [LARGE SCALE GENOMIC DNA]</scope>
    <source>
        <strain evidence="7 8">CLA-AP-H34</strain>
    </source>
</reference>
<evidence type="ECO:0000256" key="5">
    <source>
        <dbReference type="SAM" id="SignalP"/>
    </source>
</evidence>
<keyword evidence="8" id="KW-1185">Reference proteome</keyword>
<evidence type="ECO:0000256" key="3">
    <source>
        <dbReference type="ARBA" id="ARBA00023295"/>
    </source>
</evidence>
<dbReference type="PROSITE" id="PS51257">
    <property type="entry name" value="PROKAR_LIPOPROTEIN"/>
    <property type="match status" value="1"/>
</dbReference>
<evidence type="ECO:0000259" key="6">
    <source>
        <dbReference type="Pfam" id="PF00933"/>
    </source>
</evidence>
<dbReference type="Gene3D" id="3.20.20.300">
    <property type="entry name" value="Glycoside hydrolase, family 3, N-terminal domain"/>
    <property type="match status" value="1"/>
</dbReference>
<feature type="chain" id="PRO_5045334995" evidence="5">
    <location>
        <begin position="19"/>
        <end position="423"/>
    </location>
</feature>
<dbReference type="NCBIfam" id="NF003740">
    <property type="entry name" value="PRK05337.1"/>
    <property type="match status" value="1"/>
</dbReference>
<proteinExistence type="inferred from homology"/>
<dbReference type="EMBL" id="JBBMFT010000006">
    <property type="protein sequence ID" value="MEQ2456925.1"/>
    <property type="molecule type" value="Genomic_DNA"/>
</dbReference>
<dbReference type="GO" id="GO:0004563">
    <property type="term" value="F:beta-N-acetylhexosaminidase activity"/>
    <property type="evidence" value="ECO:0007669"/>
    <property type="project" value="UniProtKB-EC"/>
</dbReference>